<evidence type="ECO:0000313" key="3">
    <source>
        <dbReference type="EMBL" id="ANN45860.1"/>
    </source>
</evidence>
<dbReference type="EMBL" id="KM667940">
    <property type="protein sequence ID" value="AIU57041.1"/>
    <property type="molecule type" value="Genomic_DNA"/>
</dbReference>
<sequence>MSNLMKNFFTELVKSTTFTTKVSVVKTTLSNWLCEQVYPDKDFSLKLKRVVNMFLNNEIENNKIYKLVETVDSSNKLSRRQVDFLIHALLNNVSVTFTLHRFVDDNVLTQDELSFLANFLVTKMDEAYQLPAY</sequence>
<name>A0A097PV41_NPVAC</name>
<proteinExistence type="predicted"/>
<evidence type="ECO:0000313" key="2">
    <source>
        <dbReference type="EMBL" id="ANN45704.1"/>
    </source>
</evidence>
<dbReference type="Pfam" id="PF06648">
    <property type="entry name" value="AcMNPV_Ac75"/>
    <property type="match status" value="1"/>
</dbReference>
<organism evidence="1">
    <name type="scientific">Autographa californica nuclear polyhedrosis virus</name>
    <name type="common">AcMNPV</name>
    <dbReference type="NCBI Taxonomy" id="46015"/>
    <lineage>
        <taxon>Viruses</taxon>
        <taxon>Viruses incertae sedis</taxon>
        <taxon>Naldaviricetes</taxon>
        <taxon>Lefavirales</taxon>
        <taxon>Baculoviridae</taxon>
        <taxon>Alphabaculovirus</taxon>
        <taxon>Alphabaculovirus aucalifornicae</taxon>
    </lineage>
</organism>
<dbReference type="EMBL" id="KU697902">
    <property type="protein sequence ID" value="ANN45704.1"/>
    <property type="molecule type" value="Genomic_DNA"/>
</dbReference>
<reference evidence="2" key="2">
    <citation type="journal article" date="2016" name="Sci. Rep.">
        <title>Generating a host range-expanded recombinant baculovirus.</title>
        <authorList>
            <person name="Wu C."/>
            <person name="Deng Z."/>
            <person name="Long Z."/>
            <person name="Cai Y."/>
            <person name="Ying Z."/>
            <person name="Yin H."/>
            <person name="Yuan M."/>
            <person name="Clem R.J."/>
            <person name="Yang K."/>
            <person name="Pang Y."/>
        </authorList>
    </citation>
    <scope>NUCLEOTIDE SEQUENCE</scope>
    <source>
        <strain evidence="2">VAcRev-1</strain>
        <strain evidence="3">VAcRev-2</strain>
    </source>
</reference>
<protein>
    <submittedName>
        <fullName evidence="1">AcOrf-75</fullName>
    </submittedName>
    <submittedName>
        <fullName evidence="2">Orf-75 peptide</fullName>
    </submittedName>
</protein>
<dbReference type="InterPro" id="IPR010594">
    <property type="entry name" value="AcMNPV_Ac75"/>
</dbReference>
<evidence type="ECO:0000313" key="1">
    <source>
        <dbReference type="EMBL" id="AIU57041.1"/>
    </source>
</evidence>
<reference evidence="1" key="1">
    <citation type="submission" date="2014-09" db="EMBL/GenBank/DDBJ databases">
        <title>Complete Genome Sequence of the E2 Strain of Autographa californica Multiple Nucleopolyhedrovirus.</title>
        <authorList>
            <person name="Maghodia A.B."/>
            <person name="Jarvis D.L."/>
            <person name="Geisler C."/>
        </authorList>
    </citation>
    <scope>NUCLEOTIDE SEQUENCE</scope>
    <source>
        <strain evidence="1">E2</strain>
    </source>
</reference>
<dbReference type="GeneID" id="1403908"/>
<organismHost>
    <name type="scientific">Lepidoptera</name>
    <name type="common">moths &amp; butterflies</name>
    <dbReference type="NCBI Taxonomy" id="7088"/>
</organismHost>
<dbReference type="EMBL" id="KU697903">
    <property type="protein sequence ID" value="ANN45860.1"/>
    <property type="molecule type" value="Genomic_DNA"/>
</dbReference>
<dbReference type="RefSeq" id="NP_054105.1">
    <property type="nucleotide sequence ID" value="NC_001623.1"/>
</dbReference>
<dbReference type="OrthoDB" id="16738at10239"/>
<accession>A0A097PV41</accession>
<gene>
    <name evidence="1" type="primary">AcOrf-75</name>
    <name evidence="2" type="synonym">Orf-75</name>
    <name evidence="2" type="ORF">ACNVgp076</name>
</gene>
<dbReference type="KEGG" id="vg:1403908"/>